<accession>A0ABQ0LDL7</accession>
<name>A0ABQ0LDL7_MYCCL</name>
<keyword evidence="2" id="KW-1185">Reference proteome</keyword>
<sequence length="188" mass="20345">MILQTSTIGTIVRRGRALKVLRHRNVEVPRVKDGRRPSVPGSRSPSPVLNLLDNDVDQRVETTGVADAAPIPARRLKSTASSVSTESSLYADRPATTKSPSAVPIGSTAIAMDVSCWRPTNNPLATPPRSCPQRDALVECTGADRPSSHNTHLTAFCYSSPPTRCPLYHTTEKTEGKDYPGYHITSVE</sequence>
<organism evidence="1 2">
    <name type="scientific">Mycena chlorophos</name>
    <name type="common">Agaric fungus</name>
    <name type="synonym">Agaricus chlorophos</name>
    <dbReference type="NCBI Taxonomy" id="658473"/>
    <lineage>
        <taxon>Eukaryota</taxon>
        <taxon>Fungi</taxon>
        <taxon>Dikarya</taxon>
        <taxon>Basidiomycota</taxon>
        <taxon>Agaricomycotina</taxon>
        <taxon>Agaricomycetes</taxon>
        <taxon>Agaricomycetidae</taxon>
        <taxon>Agaricales</taxon>
        <taxon>Marasmiineae</taxon>
        <taxon>Mycenaceae</taxon>
        <taxon>Mycena</taxon>
    </lineage>
</organism>
<gene>
    <name evidence="1" type="ORF">MCHLO_06549</name>
</gene>
<evidence type="ECO:0000313" key="1">
    <source>
        <dbReference type="EMBL" id="GAT49221.1"/>
    </source>
</evidence>
<evidence type="ECO:0000313" key="2">
    <source>
        <dbReference type="Proteomes" id="UP000815677"/>
    </source>
</evidence>
<dbReference type="EMBL" id="DF845338">
    <property type="protein sequence ID" value="GAT49221.1"/>
    <property type="molecule type" value="Genomic_DNA"/>
</dbReference>
<proteinExistence type="predicted"/>
<protein>
    <submittedName>
        <fullName evidence="1">Uncharacterized protein</fullName>
    </submittedName>
</protein>
<dbReference type="Proteomes" id="UP000815677">
    <property type="component" value="Unassembled WGS sequence"/>
</dbReference>
<reference evidence="1" key="1">
    <citation type="submission" date="2014-09" db="EMBL/GenBank/DDBJ databases">
        <title>Genome sequence of the luminous mushroom Mycena chlorophos for searching fungal bioluminescence genes.</title>
        <authorList>
            <person name="Tanaka Y."/>
            <person name="Kasuga D."/>
            <person name="Oba Y."/>
            <person name="Hase S."/>
            <person name="Sato K."/>
            <person name="Oba Y."/>
            <person name="Sakakibara Y."/>
        </authorList>
    </citation>
    <scope>NUCLEOTIDE SEQUENCE</scope>
</reference>